<dbReference type="Gene3D" id="1.25.40.10">
    <property type="entry name" value="Tetratricopeptide repeat domain"/>
    <property type="match status" value="3"/>
</dbReference>
<protein>
    <submittedName>
        <fullName evidence="2">Tetratricopeptide repeat protein</fullName>
    </submittedName>
</protein>
<dbReference type="SMART" id="SM00671">
    <property type="entry name" value="SEL1"/>
    <property type="match status" value="10"/>
</dbReference>
<dbReference type="InterPro" id="IPR011990">
    <property type="entry name" value="TPR-like_helical_dom_sf"/>
</dbReference>
<evidence type="ECO:0000256" key="1">
    <source>
        <dbReference type="PROSITE-ProRule" id="PRU00339"/>
    </source>
</evidence>
<evidence type="ECO:0000313" key="2">
    <source>
        <dbReference type="EMBL" id="XCI29056.1"/>
    </source>
</evidence>
<dbReference type="InterPro" id="IPR050767">
    <property type="entry name" value="Sel1_AlgK"/>
</dbReference>
<dbReference type="InterPro" id="IPR006597">
    <property type="entry name" value="Sel1-like"/>
</dbReference>
<dbReference type="PANTHER" id="PTHR11102">
    <property type="entry name" value="SEL-1-LIKE PROTEIN"/>
    <property type="match status" value="1"/>
</dbReference>
<dbReference type="RefSeq" id="WP_353893605.1">
    <property type="nucleotide sequence ID" value="NZ_CP159485.1"/>
</dbReference>
<dbReference type="PROSITE" id="PS50005">
    <property type="entry name" value="TPR"/>
    <property type="match status" value="1"/>
</dbReference>
<name>A0AAU8HUJ5_9FIRM</name>
<reference evidence="2" key="1">
    <citation type="journal article" date="2018" name="Antonie Van Leeuwenhoek">
        <title>Proteinivorax hydrogeniformans sp. nov., an anaerobic, haloalkaliphilic bacterium fermenting proteinaceous compounds with high hydrogen production.</title>
        <authorList>
            <person name="Boltyanskaya Y."/>
            <person name="Detkova E."/>
            <person name="Pimenov N."/>
            <person name="Kevbrin V."/>
        </authorList>
    </citation>
    <scope>NUCLEOTIDE SEQUENCE</scope>
    <source>
        <strain evidence="2">Z-710</strain>
    </source>
</reference>
<dbReference type="PANTHER" id="PTHR11102:SF160">
    <property type="entry name" value="ERAD-ASSOCIATED E3 UBIQUITIN-PROTEIN LIGASE COMPONENT HRD3"/>
    <property type="match status" value="1"/>
</dbReference>
<accession>A0AAU8HUJ5</accession>
<dbReference type="Pfam" id="PF08238">
    <property type="entry name" value="Sel1"/>
    <property type="match status" value="10"/>
</dbReference>
<proteinExistence type="predicted"/>
<gene>
    <name evidence="2" type="ORF">PRVXH_000356</name>
</gene>
<keyword evidence="1" id="KW-0802">TPR repeat</keyword>
<dbReference type="SUPFAM" id="SSF81901">
    <property type="entry name" value="HCP-like"/>
    <property type="match status" value="3"/>
</dbReference>
<dbReference type="AlphaFoldDB" id="A0AAU8HUJ5"/>
<feature type="repeat" description="TPR" evidence="1">
    <location>
        <begin position="377"/>
        <end position="410"/>
    </location>
</feature>
<dbReference type="EMBL" id="CP159485">
    <property type="protein sequence ID" value="XCI29056.1"/>
    <property type="molecule type" value="Genomic_DNA"/>
</dbReference>
<dbReference type="InterPro" id="IPR019734">
    <property type="entry name" value="TPR_rpt"/>
</dbReference>
<reference evidence="2" key="2">
    <citation type="submission" date="2024-06" db="EMBL/GenBank/DDBJ databases">
        <authorList>
            <person name="Petrova K.O."/>
            <person name="Toshchakov S.V."/>
            <person name="Boltjanskaja Y.V."/>
            <person name="Kevbrin V.V."/>
        </authorList>
    </citation>
    <scope>NUCLEOTIDE SEQUENCE</scope>
    <source>
        <strain evidence="2">Z-710</strain>
    </source>
</reference>
<organism evidence="2">
    <name type="scientific">Proteinivorax hydrogeniformans</name>
    <dbReference type="NCBI Taxonomy" id="1826727"/>
    <lineage>
        <taxon>Bacteria</taxon>
        <taxon>Bacillati</taxon>
        <taxon>Bacillota</taxon>
        <taxon>Clostridia</taxon>
        <taxon>Eubacteriales</taxon>
        <taxon>Proteinivoracaceae</taxon>
        <taxon>Proteinivorax</taxon>
    </lineage>
</organism>
<sequence>MILSVQERILLLLNKFFQDLVEHKLSEKYGDKWFEQYLVPYVTAYTQDSNNRTNKNFEKYNAFLNKNNGNYSKKDIDVTFASALLLYDDQLQLEFESNEKNALNQLRIARNNYGHATDLTPLHRMSLNSKTLIDLKNAVLTFGKESISPGMFEEIEELEQVVLNPNAEANGHTSEKVEESICDQEYNRAEDLLKNDNLEEAYAIHTELDSQGHTPSTIRLGDFYRLGIYVSSDIDRSVDLYEKAKKQGELSVSEVIESLKELKQNSKEAEEGKLNSQFKLGIVYEEGKLVPQDKEKALYWYQKALSQKSLLARNRVISLAESGYKNAKYVVAEAYELGRGVKKDLDKALVEYEKILYGDTEEIAALEKVIALSDRNAESQYNLGIYYHDKKNYKEAYKYIKRSAENGHANAMNALGYLYSYGQGVEKKLETAFKWTEKAAEQGLVKAQRNLGLLYKNGTGVEKNLKASFNWYKRAAEHGDGKSERILGQFYKRGYGVKRDYDMAFEYFQKAANRGDIVAQYELGLCYGLGQGTKTNHTEEVKWYKKAASQNNSDAQHNLGLCYCYGDGVDKDYSMAYKWFFKAAKAENPRGLYKLGNCYEFGYGTYVDKEEAFKCYKKSADLGWKPAIEKVSPRNADK</sequence>